<feature type="site" description="Cleavage; by autolysis" evidence="3">
    <location>
        <begin position="172"/>
        <end position="173"/>
    </location>
</feature>
<dbReference type="STRING" id="7070.A0A139WB85"/>
<dbReference type="Proteomes" id="UP000007266">
    <property type="component" value="Linkage group 10"/>
</dbReference>
<dbReference type="Gene3D" id="3.60.20.30">
    <property type="entry name" value="(Glycosyl)asparaginase"/>
    <property type="match status" value="1"/>
</dbReference>
<dbReference type="KEGG" id="tca:661870"/>
<dbReference type="GO" id="GO:0051604">
    <property type="term" value="P:protein maturation"/>
    <property type="evidence" value="ECO:0000318"/>
    <property type="project" value="GO_Central"/>
</dbReference>
<dbReference type="EMBL" id="KQ971374">
    <property type="protein sequence ID" value="KYB25153.1"/>
    <property type="molecule type" value="Genomic_DNA"/>
</dbReference>
<keyword evidence="5" id="KW-1185">Reference proteome</keyword>
<gene>
    <name evidence="4" type="primary">AUGUSTUS-3.0.2_34898</name>
    <name evidence="4" type="ORF">TcasGA2_TC034898</name>
</gene>
<dbReference type="Pfam" id="PF01112">
    <property type="entry name" value="Asparaginase_2"/>
    <property type="match status" value="1"/>
</dbReference>
<dbReference type="GO" id="GO:0004298">
    <property type="term" value="F:threonine-type endopeptidase activity"/>
    <property type="evidence" value="ECO:0000318"/>
    <property type="project" value="GO_Central"/>
</dbReference>
<comment type="similarity">
    <text evidence="1">Belongs to the Ntn-hydrolase family.</text>
</comment>
<dbReference type="SUPFAM" id="SSF56235">
    <property type="entry name" value="N-terminal nucleophile aminohydrolases (Ntn hydrolases)"/>
    <property type="match status" value="1"/>
</dbReference>
<dbReference type="AlphaFoldDB" id="A0A139WB85"/>
<dbReference type="InterPro" id="IPR037464">
    <property type="entry name" value="Taspase1"/>
</dbReference>
<dbReference type="CDD" id="cd04514">
    <property type="entry name" value="Taspase1_like"/>
    <property type="match status" value="1"/>
</dbReference>
<dbReference type="FunCoup" id="A0A139WB85">
    <property type="interactions" value="130"/>
</dbReference>
<reference evidence="4 5" key="2">
    <citation type="journal article" date="2010" name="Nucleic Acids Res.">
        <title>BeetleBase in 2010: revisions to provide comprehensive genomic information for Tribolium castaneum.</title>
        <authorList>
            <person name="Kim H.S."/>
            <person name="Murphy T."/>
            <person name="Xia J."/>
            <person name="Caragea D."/>
            <person name="Park Y."/>
            <person name="Beeman R.W."/>
            <person name="Lorenzen M.D."/>
            <person name="Butcher S."/>
            <person name="Manak J.R."/>
            <person name="Brown S.J."/>
        </authorList>
    </citation>
    <scope>GENOME REANNOTATION</scope>
    <source>
        <strain evidence="4 5">Georgia GA2</strain>
    </source>
</reference>
<evidence type="ECO:0000313" key="4">
    <source>
        <dbReference type="EMBL" id="KYB25153.1"/>
    </source>
</evidence>
<dbReference type="InterPro" id="IPR029055">
    <property type="entry name" value="Ntn_hydrolases_N"/>
</dbReference>
<evidence type="ECO:0000256" key="2">
    <source>
        <dbReference type="PIRSR" id="PIRSR600246-1"/>
    </source>
</evidence>
<evidence type="ECO:0000256" key="1">
    <source>
        <dbReference type="ARBA" id="ARBA00010872"/>
    </source>
</evidence>
<evidence type="ECO:0000313" key="5">
    <source>
        <dbReference type="Proteomes" id="UP000007266"/>
    </source>
</evidence>
<name>A0A139WB85_TRICA</name>
<sequence length="348" mass="36738">MSGIVAVHCGAGTHSSSHYVQYNKLSKKACRKGIEVLQSGGTALEAVKVVIAVLENDPLTNCGYGSNLTNEGTVETDASIMDGKTLLYGGCGALKNVKNPIELAYDICVKQVEPLPFGLIPPSFLVGRGALQFARSSGLKIVSQKALVSAKALKQYRKYQKLLDSRNNELLDTVGAVCVDNSGHVAAGCSSGGILLKRPGRVGQAAVYASGAWADSFSPETENSVAVCTSGCGEHLMRTQLAKEIAEDVKSSACPTIGLSQSITDKFLNSRFLKNVSTKLCGALVLHIDNKTGDSAVLWAHTTESMSIGFMKCGDENPKALISELPTGVSVGTKVNVSGIYNYRKKSE</sequence>
<dbReference type="PANTHER" id="PTHR10188">
    <property type="entry name" value="L-ASPARAGINASE"/>
    <property type="match status" value="1"/>
</dbReference>
<dbReference type="InParanoid" id="A0A139WB85"/>
<proteinExistence type="inferred from homology"/>
<feature type="active site" description="Nucleophile" evidence="2">
    <location>
        <position position="173"/>
    </location>
</feature>
<dbReference type="FunFam" id="3.60.20.30:FF:000006">
    <property type="entry name" value="Threonine aspartase"/>
    <property type="match status" value="1"/>
</dbReference>
<reference evidence="4 5" key="1">
    <citation type="journal article" date="2008" name="Nature">
        <title>The genome of the model beetle and pest Tribolium castaneum.</title>
        <authorList>
            <consortium name="Tribolium Genome Sequencing Consortium"/>
            <person name="Richards S."/>
            <person name="Gibbs R.A."/>
            <person name="Weinstock G.M."/>
            <person name="Brown S.J."/>
            <person name="Denell R."/>
            <person name="Beeman R.W."/>
            <person name="Gibbs R."/>
            <person name="Beeman R.W."/>
            <person name="Brown S.J."/>
            <person name="Bucher G."/>
            <person name="Friedrich M."/>
            <person name="Grimmelikhuijzen C.J."/>
            <person name="Klingler M."/>
            <person name="Lorenzen M."/>
            <person name="Richards S."/>
            <person name="Roth S."/>
            <person name="Schroder R."/>
            <person name="Tautz D."/>
            <person name="Zdobnov E.M."/>
            <person name="Muzny D."/>
            <person name="Gibbs R.A."/>
            <person name="Weinstock G.M."/>
            <person name="Attaway T."/>
            <person name="Bell S."/>
            <person name="Buhay C.J."/>
            <person name="Chandrabose M.N."/>
            <person name="Chavez D."/>
            <person name="Clerk-Blankenburg K.P."/>
            <person name="Cree A."/>
            <person name="Dao M."/>
            <person name="Davis C."/>
            <person name="Chacko J."/>
            <person name="Dinh H."/>
            <person name="Dugan-Rocha S."/>
            <person name="Fowler G."/>
            <person name="Garner T.T."/>
            <person name="Garnes J."/>
            <person name="Gnirke A."/>
            <person name="Hawes A."/>
            <person name="Hernandez J."/>
            <person name="Hines S."/>
            <person name="Holder M."/>
            <person name="Hume J."/>
            <person name="Jhangiani S.N."/>
            <person name="Joshi V."/>
            <person name="Khan Z.M."/>
            <person name="Jackson L."/>
            <person name="Kovar C."/>
            <person name="Kowis A."/>
            <person name="Lee S."/>
            <person name="Lewis L.R."/>
            <person name="Margolis J."/>
            <person name="Morgan M."/>
            <person name="Nazareth L.V."/>
            <person name="Nguyen N."/>
            <person name="Okwuonu G."/>
            <person name="Parker D."/>
            <person name="Richards S."/>
            <person name="Ruiz S.J."/>
            <person name="Santibanez J."/>
            <person name="Savard J."/>
            <person name="Scherer S.E."/>
            <person name="Schneider B."/>
            <person name="Sodergren E."/>
            <person name="Tautz D."/>
            <person name="Vattahil S."/>
            <person name="Villasana D."/>
            <person name="White C.S."/>
            <person name="Wright R."/>
            <person name="Park Y."/>
            <person name="Beeman R.W."/>
            <person name="Lord J."/>
            <person name="Oppert B."/>
            <person name="Lorenzen M."/>
            <person name="Brown S."/>
            <person name="Wang L."/>
            <person name="Savard J."/>
            <person name="Tautz D."/>
            <person name="Richards S."/>
            <person name="Weinstock G."/>
            <person name="Gibbs R.A."/>
            <person name="Liu Y."/>
            <person name="Worley K."/>
            <person name="Weinstock G."/>
            <person name="Elsik C.G."/>
            <person name="Reese J.T."/>
            <person name="Elhaik E."/>
            <person name="Landan G."/>
            <person name="Graur D."/>
            <person name="Arensburger P."/>
            <person name="Atkinson P."/>
            <person name="Beeman R.W."/>
            <person name="Beidler J."/>
            <person name="Brown S.J."/>
            <person name="Demuth J.P."/>
            <person name="Drury D.W."/>
            <person name="Du Y.Z."/>
            <person name="Fujiwara H."/>
            <person name="Lorenzen M."/>
            <person name="Maselli V."/>
            <person name="Osanai M."/>
            <person name="Park Y."/>
            <person name="Robertson H.M."/>
            <person name="Tu Z."/>
            <person name="Wang J.J."/>
            <person name="Wang S."/>
            <person name="Richards S."/>
            <person name="Song H."/>
            <person name="Zhang L."/>
            <person name="Sodergren E."/>
            <person name="Werner D."/>
            <person name="Stanke M."/>
            <person name="Morgenstern B."/>
            <person name="Solovyev V."/>
            <person name="Kosarev P."/>
            <person name="Brown G."/>
            <person name="Chen H.C."/>
            <person name="Ermolaeva O."/>
            <person name="Hlavina W."/>
            <person name="Kapustin Y."/>
            <person name="Kiryutin B."/>
            <person name="Kitts P."/>
            <person name="Maglott D."/>
            <person name="Pruitt K."/>
            <person name="Sapojnikov V."/>
            <person name="Souvorov A."/>
            <person name="Mackey A.J."/>
            <person name="Waterhouse R.M."/>
            <person name="Wyder S."/>
            <person name="Zdobnov E.M."/>
            <person name="Zdobnov E.M."/>
            <person name="Wyder S."/>
            <person name="Kriventseva E.V."/>
            <person name="Kadowaki T."/>
            <person name="Bork P."/>
            <person name="Aranda M."/>
            <person name="Bao R."/>
            <person name="Beermann A."/>
            <person name="Berns N."/>
            <person name="Bolognesi R."/>
            <person name="Bonneton F."/>
            <person name="Bopp D."/>
            <person name="Brown S.J."/>
            <person name="Bucher G."/>
            <person name="Butts T."/>
            <person name="Chaumot A."/>
            <person name="Denell R.E."/>
            <person name="Ferrier D.E."/>
            <person name="Friedrich M."/>
            <person name="Gordon C.M."/>
            <person name="Jindra M."/>
            <person name="Klingler M."/>
            <person name="Lan Q."/>
            <person name="Lattorff H.M."/>
            <person name="Laudet V."/>
            <person name="von Levetsow C."/>
            <person name="Liu Z."/>
            <person name="Lutz R."/>
            <person name="Lynch J.A."/>
            <person name="da Fonseca R.N."/>
            <person name="Posnien N."/>
            <person name="Reuter R."/>
            <person name="Roth S."/>
            <person name="Savard J."/>
            <person name="Schinko J.B."/>
            <person name="Schmitt C."/>
            <person name="Schoppmeier M."/>
            <person name="Schroder R."/>
            <person name="Shippy T.D."/>
            <person name="Simonnet F."/>
            <person name="Marques-Souza H."/>
            <person name="Tautz D."/>
            <person name="Tomoyasu Y."/>
            <person name="Trauner J."/>
            <person name="Van der Zee M."/>
            <person name="Vervoort M."/>
            <person name="Wittkopp N."/>
            <person name="Wimmer E.A."/>
            <person name="Yang X."/>
            <person name="Jones A.K."/>
            <person name="Sattelle D.B."/>
            <person name="Ebert P.R."/>
            <person name="Nelson D."/>
            <person name="Scott J.G."/>
            <person name="Beeman R.W."/>
            <person name="Muthukrishnan S."/>
            <person name="Kramer K.J."/>
            <person name="Arakane Y."/>
            <person name="Beeman R.W."/>
            <person name="Zhu Q."/>
            <person name="Hogenkamp D."/>
            <person name="Dixit R."/>
            <person name="Oppert B."/>
            <person name="Jiang H."/>
            <person name="Zou Z."/>
            <person name="Marshall J."/>
            <person name="Elpidina E."/>
            <person name="Vinokurov K."/>
            <person name="Oppert C."/>
            <person name="Zou Z."/>
            <person name="Evans J."/>
            <person name="Lu Z."/>
            <person name="Zhao P."/>
            <person name="Sumathipala N."/>
            <person name="Altincicek B."/>
            <person name="Vilcinskas A."/>
            <person name="Williams M."/>
            <person name="Hultmark D."/>
            <person name="Hetru C."/>
            <person name="Jiang H."/>
            <person name="Grimmelikhuijzen C.J."/>
            <person name="Hauser F."/>
            <person name="Cazzamali G."/>
            <person name="Williamson M."/>
            <person name="Park Y."/>
            <person name="Li B."/>
            <person name="Tanaka Y."/>
            <person name="Predel R."/>
            <person name="Neupert S."/>
            <person name="Schachtner J."/>
            <person name="Verleyen P."/>
            <person name="Raible F."/>
            <person name="Bork P."/>
            <person name="Friedrich M."/>
            <person name="Walden K.K."/>
            <person name="Robertson H.M."/>
            <person name="Angeli S."/>
            <person name="Foret S."/>
            <person name="Bucher G."/>
            <person name="Schuetz S."/>
            <person name="Maleszka R."/>
            <person name="Wimmer E.A."/>
            <person name="Beeman R.W."/>
            <person name="Lorenzen M."/>
            <person name="Tomoyasu Y."/>
            <person name="Miller S.C."/>
            <person name="Grossmann D."/>
            <person name="Bucher G."/>
        </authorList>
    </citation>
    <scope>NUCLEOTIDE SEQUENCE [LARGE SCALE GENOMIC DNA]</scope>
    <source>
        <strain evidence="4 5">Georgia GA2</strain>
    </source>
</reference>
<dbReference type="OrthoDB" id="77601at2759"/>
<dbReference type="OMA" id="ACEAAIM"/>
<evidence type="ECO:0000256" key="3">
    <source>
        <dbReference type="PIRSR" id="PIRSR600246-3"/>
    </source>
</evidence>
<protein>
    <submittedName>
        <fullName evidence="4">Putative isoaspartyl peptidase/L-asparaginase CG7860-like protein</fullName>
    </submittedName>
</protein>
<dbReference type="GO" id="GO:0005737">
    <property type="term" value="C:cytoplasm"/>
    <property type="evidence" value="ECO:0000318"/>
    <property type="project" value="GO_Central"/>
</dbReference>
<organism evidence="4 5">
    <name type="scientific">Tribolium castaneum</name>
    <name type="common">Red flour beetle</name>
    <dbReference type="NCBI Taxonomy" id="7070"/>
    <lineage>
        <taxon>Eukaryota</taxon>
        <taxon>Metazoa</taxon>
        <taxon>Ecdysozoa</taxon>
        <taxon>Arthropoda</taxon>
        <taxon>Hexapoda</taxon>
        <taxon>Insecta</taxon>
        <taxon>Pterygota</taxon>
        <taxon>Neoptera</taxon>
        <taxon>Endopterygota</taxon>
        <taxon>Coleoptera</taxon>
        <taxon>Polyphaga</taxon>
        <taxon>Cucujiformia</taxon>
        <taxon>Tenebrionidae</taxon>
        <taxon>Tenebrionidae incertae sedis</taxon>
        <taxon>Tribolium</taxon>
    </lineage>
</organism>
<dbReference type="PANTHER" id="PTHR10188:SF8">
    <property type="entry name" value="THREONINE ASPARTASE 1"/>
    <property type="match status" value="1"/>
</dbReference>
<dbReference type="eggNOG" id="KOG1592">
    <property type="taxonomic scope" value="Eukaryota"/>
</dbReference>
<accession>A0A139WB85</accession>
<dbReference type="InterPro" id="IPR000246">
    <property type="entry name" value="Peptidase_T2"/>
</dbReference>